<gene>
    <name evidence="4" type="ORF">Thimo_3681</name>
</gene>
<dbReference type="Proteomes" id="UP000010816">
    <property type="component" value="Chromosome"/>
</dbReference>
<dbReference type="OrthoDB" id="7062774at2"/>
<dbReference type="KEGG" id="tmb:Thimo_3681"/>
<evidence type="ECO:0000313" key="4">
    <source>
        <dbReference type="EMBL" id="AGA92337.1"/>
    </source>
</evidence>
<dbReference type="STRING" id="765912.Thimo_3681"/>
<feature type="chain" id="PRO_5003943225" evidence="2">
    <location>
        <begin position="19"/>
        <end position="170"/>
    </location>
</feature>
<keyword evidence="5" id="KW-1185">Reference proteome</keyword>
<accession>L0H2P5</accession>
<name>L0H2P5_9GAMM</name>
<feature type="compositionally biased region" description="Polar residues" evidence="1">
    <location>
        <begin position="60"/>
        <end position="71"/>
    </location>
</feature>
<feature type="compositionally biased region" description="Low complexity" evidence="1">
    <location>
        <begin position="37"/>
        <end position="59"/>
    </location>
</feature>
<organism evidence="4 5">
    <name type="scientific">Thioflavicoccus mobilis 8321</name>
    <dbReference type="NCBI Taxonomy" id="765912"/>
    <lineage>
        <taxon>Bacteria</taxon>
        <taxon>Pseudomonadati</taxon>
        <taxon>Pseudomonadota</taxon>
        <taxon>Gammaproteobacteria</taxon>
        <taxon>Chromatiales</taxon>
        <taxon>Chromatiaceae</taxon>
        <taxon>Thioflavicoccus</taxon>
    </lineage>
</organism>
<feature type="domain" description="DUF4124" evidence="3">
    <location>
        <begin position="9"/>
        <end position="57"/>
    </location>
</feature>
<dbReference type="eggNOG" id="ENOG5032YZ5">
    <property type="taxonomic scope" value="Bacteria"/>
</dbReference>
<evidence type="ECO:0000259" key="3">
    <source>
        <dbReference type="Pfam" id="PF13511"/>
    </source>
</evidence>
<sequence>MIWTISFICVLISSPLLAADIYRWVDEEGHVTYSDRAAPGAEPVAASAPADAGSSPQASNEGPSSTASSLRSDAGPYQRFEIATPEDGAIVSAGDGQIDVGLLLIPGLMPEQRLRVLVDGMPVRGDEPSTQMRLDGLGLGTHQIRAEVLDAVGAVVARTATVSFHFRRPE</sequence>
<protein>
    <submittedName>
        <fullName evidence="4">Penicillin-Binding Protein C-terminus Family</fullName>
    </submittedName>
</protein>
<evidence type="ECO:0000256" key="1">
    <source>
        <dbReference type="SAM" id="MobiDB-lite"/>
    </source>
</evidence>
<dbReference type="HOGENOM" id="CLU_110739_1_1_6"/>
<keyword evidence="2" id="KW-0732">Signal</keyword>
<dbReference type="AlphaFoldDB" id="L0H2P5"/>
<dbReference type="InterPro" id="IPR025392">
    <property type="entry name" value="DUF4124"/>
</dbReference>
<proteinExistence type="predicted"/>
<dbReference type="RefSeq" id="WP_015282462.1">
    <property type="nucleotide sequence ID" value="NC_019940.1"/>
</dbReference>
<dbReference type="Pfam" id="PF13511">
    <property type="entry name" value="DUF4124"/>
    <property type="match status" value="1"/>
</dbReference>
<reference evidence="4 5" key="1">
    <citation type="submission" date="2011-09" db="EMBL/GenBank/DDBJ databases">
        <title>Complete sequence of chromosome of Thioflavicoccus mobilis 8321.</title>
        <authorList>
            <consortium name="US DOE Joint Genome Institute"/>
            <person name="Lucas S."/>
            <person name="Han J."/>
            <person name="Lapidus A."/>
            <person name="Cheng J.-F."/>
            <person name="Goodwin L."/>
            <person name="Pitluck S."/>
            <person name="Peters L."/>
            <person name="Ovchinnikova G."/>
            <person name="Lu M."/>
            <person name="Detter J.C."/>
            <person name="Han C."/>
            <person name="Tapia R."/>
            <person name="Land M."/>
            <person name="Hauser L."/>
            <person name="Kyrpides N."/>
            <person name="Ivanova N."/>
            <person name="Pagani I."/>
            <person name="Vogl K."/>
            <person name="Liu Z."/>
            <person name="Imhoff J."/>
            <person name="Thiel V."/>
            <person name="Frigaard N.-U."/>
            <person name="Bryant D."/>
            <person name="Woyke T."/>
        </authorList>
    </citation>
    <scope>NUCLEOTIDE SEQUENCE [LARGE SCALE GENOMIC DNA]</scope>
    <source>
        <strain evidence="4 5">8321</strain>
    </source>
</reference>
<evidence type="ECO:0000313" key="5">
    <source>
        <dbReference type="Proteomes" id="UP000010816"/>
    </source>
</evidence>
<evidence type="ECO:0000256" key="2">
    <source>
        <dbReference type="SAM" id="SignalP"/>
    </source>
</evidence>
<dbReference type="EMBL" id="CP003051">
    <property type="protein sequence ID" value="AGA92337.1"/>
    <property type="molecule type" value="Genomic_DNA"/>
</dbReference>
<feature type="signal peptide" evidence="2">
    <location>
        <begin position="1"/>
        <end position="18"/>
    </location>
</feature>
<feature type="region of interest" description="Disordered" evidence="1">
    <location>
        <begin position="37"/>
        <end position="73"/>
    </location>
</feature>